<dbReference type="PANTHER" id="PTHR10540">
    <property type="entry name" value="EUKARYOTIC TRANSLATION INITIATION FACTOR 3 SUBUNIT F-RELATED"/>
    <property type="match status" value="1"/>
</dbReference>
<dbReference type="InterPro" id="IPR024969">
    <property type="entry name" value="EIF3F/CSN6-like_C"/>
</dbReference>
<comment type="caution">
    <text evidence="5">The sequence shown here is derived from an EMBL/GenBank/DDBJ whole genome shotgun (WGS) entry which is preliminary data.</text>
</comment>
<dbReference type="GO" id="GO:0005737">
    <property type="term" value="C:cytoplasm"/>
    <property type="evidence" value="ECO:0007669"/>
    <property type="project" value="UniProtKB-SubCell"/>
</dbReference>
<organism evidence="5 6">
    <name type="scientific">Artemia franciscana</name>
    <name type="common">Brine shrimp</name>
    <name type="synonym">Artemia sanfranciscana</name>
    <dbReference type="NCBI Taxonomy" id="6661"/>
    <lineage>
        <taxon>Eukaryota</taxon>
        <taxon>Metazoa</taxon>
        <taxon>Ecdysozoa</taxon>
        <taxon>Arthropoda</taxon>
        <taxon>Crustacea</taxon>
        <taxon>Branchiopoda</taxon>
        <taxon>Anostraca</taxon>
        <taxon>Artemiidae</taxon>
        <taxon>Artemia</taxon>
    </lineage>
</organism>
<dbReference type="InterPro" id="IPR033859">
    <property type="entry name" value="MPN_CSN6"/>
</dbReference>
<evidence type="ECO:0000259" key="4">
    <source>
        <dbReference type="PROSITE" id="PS50249"/>
    </source>
</evidence>
<dbReference type="Pfam" id="PF13012">
    <property type="entry name" value="MitMem_reg"/>
    <property type="match status" value="1"/>
</dbReference>
<proteinExistence type="inferred from homology"/>
<keyword evidence="6" id="KW-1185">Reference proteome</keyword>
<dbReference type="SMART" id="SM00232">
    <property type="entry name" value="JAB_MPN"/>
    <property type="match status" value="1"/>
</dbReference>
<dbReference type="GO" id="GO:0000338">
    <property type="term" value="P:protein deneddylation"/>
    <property type="evidence" value="ECO:0007669"/>
    <property type="project" value="InterPro"/>
</dbReference>
<dbReference type="FunFam" id="3.40.140.10:FF:000075">
    <property type="entry name" value="COP9 signalosome complex subunit 6"/>
    <property type="match status" value="1"/>
</dbReference>
<dbReference type="PANTHER" id="PTHR10540:SF8">
    <property type="entry name" value="COP9 SIGNALOSOME COMPLEX SUBUNIT 6"/>
    <property type="match status" value="1"/>
</dbReference>
<evidence type="ECO:0000256" key="2">
    <source>
        <dbReference type="ARBA" id="ARBA00014871"/>
    </source>
</evidence>
<keyword evidence="3" id="KW-0736">Signalosome</keyword>
<evidence type="ECO:0000313" key="6">
    <source>
        <dbReference type="Proteomes" id="UP001187531"/>
    </source>
</evidence>
<dbReference type="GO" id="GO:0008180">
    <property type="term" value="C:COP9 signalosome"/>
    <property type="evidence" value="ECO:0007669"/>
    <property type="project" value="UniProtKB-UniRule"/>
</dbReference>
<dbReference type="AlphaFoldDB" id="A0AA88HUG9"/>
<comment type="function">
    <text evidence="3">Component of the COP9 signalosome complex (CSN), a complex involved in various cellular and developmental processes.</text>
</comment>
<dbReference type="Gene3D" id="3.40.140.10">
    <property type="entry name" value="Cytidine Deaminase, domain 2"/>
    <property type="match status" value="1"/>
</dbReference>
<dbReference type="GO" id="GO:0008237">
    <property type="term" value="F:metallopeptidase activity"/>
    <property type="evidence" value="ECO:0007669"/>
    <property type="project" value="InterPro"/>
</dbReference>
<dbReference type="EMBL" id="JAVRJZ010000012">
    <property type="protein sequence ID" value="KAK2715293.1"/>
    <property type="molecule type" value="Genomic_DNA"/>
</dbReference>
<sequence length="321" mass="35751">MEVDESFENVLAGNGTIASVTVSLHPLVIMNISEHWTRIRAQEGSPKQVIGALIGQQRGRHVEIMNSFELVFNEIEGDVIVDKVYYKVKEEHFKQVFSEMDFLGWYTTAGAPSTSDTDGNPSMSDIEVHRQICEINDSPVFIKLNPFSRTANLPIAVYESVIDVVNGVPKMLFVSLPYTLATEEAERIGVDHVAKVSAGESRNKSAVSEHLQTQFSAIKMLKDRVQIIVEYLQAMKQGEVPFNPEVLRAACVLSDQLPLLSGSGNFNQEFFTQCNDVVLMSYLAAVTKSCHDLNQFVSKFVYLHDKTLGHSGPKKSRSSYV</sequence>
<keyword evidence="3" id="KW-0539">Nucleus</keyword>
<keyword evidence="3" id="KW-0963">Cytoplasm</keyword>
<dbReference type="Proteomes" id="UP001187531">
    <property type="component" value="Unassembled WGS sequence"/>
</dbReference>
<dbReference type="PROSITE" id="PS50249">
    <property type="entry name" value="MPN"/>
    <property type="match status" value="1"/>
</dbReference>
<comment type="similarity">
    <text evidence="1 3">Belongs to the peptidase M67A family. CSN6 subfamily.</text>
</comment>
<dbReference type="CDD" id="cd08063">
    <property type="entry name" value="MPN_CSN6"/>
    <property type="match status" value="1"/>
</dbReference>
<reference evidence="5" key="1">
    <citation type="submission" date="2023-07" db="EMBL/GenBank/DDBJ databases">
        <title>Chromosome-level genome assembly of Artemia franciscana.</title>
        <authorList>
            <person name="Jo E."/>
        </authorList>
    </citation>
    <scope>NUCLEOTIDE SEQUENCE</scope>
    <source>
        <tissue evidence="5">Whole body</tissue>
    </source>
</reference>
<protein>
    <recommendedName>
        <fullName evidence="2 3">COP9 signalosome complex subunit 6</fullName>
    </recommendedName>
</protein>
<evidence type="ECO:0000256" key="1">
    <source>
        <dbReference type="ARBA" id="ARBA00010893"/>
    </source>
</evidence>
<accession>A0AA88HUG9</accession>
<dbReference type="InterPro" id="IPR000555">
    <property type="entry name" value="JAMM/MPN+_dom"/>
</dbReference>
<evidence type="ECO:0000256" key="3">
    <source>
        <dbReference type="RuleBase" id="RU367006"/>
    </source>
</evidence>
<dbReference type="InterPro" id="IPR037518">
    <property type="entry name" value="MPN"/>
</dbReference>
<evidence type="ECO:0000313" key="5">
    <source>
        <dbReference type="EMBL" id="KAK2715293.1"/>
    </source>
</evidence>
<gene>
    <name evidence="5" type="ORF">QYM36_010064</name>
</gene>
<feature type="domain" description="MPN" evidence="4">
    <location>
        <begin position="22"/>
        <end position="164"/>
    </location>
</feature>
<comment type="subcellular location">
    <subcellularLocation>
        <location evidence="3">Cytoplasm</location>
    </subcellularLocation>
    <subcellularLocation>
        <location evidence="3">Nucleus</location>
    </subcellularLocation>
</comment>
<dbReference type="Pfam" id="PF01398">
    <property type="entry name" value="JAB"/>
    <property type="match status" value="1"/>
</dbReference>
<name>A0AA88HUG9_ARTSF</name>